<dbReference type="EMBL" id="JBJHZY010000003">
    <property type="protein sequence ID" value="MFL0269326.1"/>
    <property type="molecule type" value="Genomic_DNA"/>
</dbReference>
<dbReference type="RefSeq" id="WP_406765952.1">
    <property type="nucleotide sequence ID" value="NZ_JBJHZY010000003.1"/>
</dbReference>
<evidence type="ECO:0000313" key="1">
    <source>
        <dbReference type="EMBL" id="MFL0269326.1"/>
    </source>
</evidence>
<proteinExistence type="predicted"/>
<sequence length="114" mass="13074">MSRGLQAVYKLICMENGKAIYAYSGDNFSYPFDEKQARSYDGQIEIMFSAFDNVENNIDAPDLVKTGVVNIIKECYYAEKNIYGIDILALMTVRSILRKHKETLQIPKEGHWIV</sequence>
<dbReference type="Proteomes" id="UP001623661">
    <property type="component" value="Unassembled WGS sequence"/>
</dbReference>
<gene>
    <name evidence="1" type="ORF">ACJDUH_14650</name>
</gene>
<protein>
    <submittedName>
        <fullName evidence="1">Uncharacterized protein</fullName>
    </submittedName>
</protein>
<keyword evidence="2" id="KW-1185">Reference proteome</keyword>
<organism evidence="1 2">
    <name type="scientific">Candidatus Clostridium radicumherbarum</name>
    <dbReference type="NCBI Taxonomy" id="3381662"/>
    <lineage>
        <taxon>Bacteria</taxon>
        <taxon>Bacillati</taxon>
        <taxon>Bacillota</taxon>
        <taxon>Clostridia</taxon>
        <taxon>Eubacteriales</taxon>
        <taxon>Clostridiaceae</taxon>
        <taxon>Clostridium</taxon>
    </lineage>
</organism>
<accession>A0ABW8TVM3</accession>
<evidence type="ECO:0000313" key="2">
    <source>
        <dbReference type="Proteomes" id="UP001623661"/>
    </source>
</evidence>
<comment type="caution">
    <text evidence="1">The sequence shown here is derived from an EMBL/GenBank/DDBJ whole genome shotgun (WGS) entry which is preliminary data.</text>
</comment>
<name>A0ABW8TVM3_9CLOT</name>
<reference evidence="1 2" key="1">
    <citation type="submission" date="2024-11" db="EMBL/GenBank/DDBJ databases">
        <authorList>
            <person name="Heng Y.C."/>
            <person name="Lim A.C.H."/>
            <person name="Lee J.K.Y."/>
            <person name="Kittelmann S."/>
        </authorList>
    </citation>
    <scope>NUCLEOTIDE SEQUENCE [LARGE SCALE GENOMIC DNA]</scope>
    <source>
        <strain evidence="1 2">WILCCON 0202</strain>
    </source>
</reference>